<accession>A0A2W2BMG8</accession>
<organism evidence="5 6">
    <name type="scientific">Aestuariivirga litoralis</name>
    <dbReference type="NCBI Taxonomy" id="2650924"/>
    <lineage>
        <taxon>Bacteria</taxon>
        <taxon>Pseudomonadati</taxon>
        <taxon>Pseudomonadota</taxon>
        <taxon>Alphaproteobacteria</taxon>
        <taxon>Hyphomicrobiales</taxon>
        <taxon>Aestuariivirgaceae</taxon>
        <taxon>Aestuariivirga</taxon>
    </lineage>
</organism>
<feature type="active site" description="Proton acceptor" evidence="4">
    <location>
        <position position="71"/>
    </location>
</feature>
<dbReference type="HAMAP" id="MF_00528">
    <property type="entry name" value="Maf"/>
    <property type="match status" value="1"/>
</dbReference>
<comment type="catalytic activity">
    <reaction evidence="4">
        <text>a 2'-deoxyribonucleoside 5'-triphosphate + H2O = a 2'-deoxyribonucleoside 5'-phosphate + diphosphate + H(+)</text>
        <dbReference type="Rhea" id="RHEA:44644"/>
        <dbReference type="ChEBI" id="CHEBI:15377"/>
        <dbReference type="ChEBI" id="CHEBI:15378"/>
        <dbReference type="ChEBI" id="CHEBI:33019"/>
        <dbReference type="ChEBI" id="CHEBI:61560"/>
        <dbReference type="ChEBI" id="CHEBI:65317"/>
        <dbReference type="EC" id="3.6.1.9"/>
    </reaction>
</comment>
<keyword evidence="3 4" id="KW-0546">Nucleotide metabolism</keyword>
<comment type="similarity">
    <text evidence="4">Belongs to the Maf family.</text>
</comment>
<comment type="subcellular location">
    <subcellularLocation>
        <location evidence="4">Cytoplasm</location>
    </subcellularLocation>
</comment>
<reference evidence="6" key="1">
    <citation type="submission" date="2018-06" db="EMBL/GenBank/DDBJ databases">
        <title>Aestuariibacter litoralis strain KCTC 52945T.</title>
        <authorList>
            <person name="Li X."/>
            <person name="Salam N."/>
            <person name="Li J.-L."/>
            <person name="Chen Y.-M."/>
            <person name="Yang Z.-W."/>
            <person name="Zhang L.-Y."/>
            <person name="Han M.-X."/>
            <person name="Xiao M."/>
            <person name="Li W.-J."/>
        </authorList>
    </citation>
    <scope>NUCLEOTIDE SEQUENCE [LARGE SCALE GENOMIC DNA]</scope>
    <source>
        <strain evidence="6">KCTC 52945</strain>
    </source>
</reference>
<evidence type="ECO:0000256" key="2">
    <source>
        <dbReference type="ARBA" id="ARBA00022801"/>
    </source>
</evidence>
<dbReference type="EMBL" id="QKVK01000003">
    <property type="protein sequence ID" value="PZF77429.1"/>
    <property type="molecule type" value="Genomic_DNA"/>
</dbReference>
<protein>
    <recommendedName>
        <fullName evidence="4">Nucleoside triphosphate pyrophosphatase</fullName>
        <ecNumber evidence="4">3.6.1.9</ecNumber>
    </recommendedName>
    <alternativeName>
        <fullName evidence="4">Nucleotide pyrophosphatase</fullName>
        <shortName evidence="4">Nucleotide PPase</shortName>
    </alternativeName>
</protein>
<name>A0A2W2BMG8_9HYPH</name>
<proteinExistence type="inferred from homology"/>
<comment type="caution">
    <text evidence="5">The sequence shown here is derived from an EMBL/GenBank/DDBJ whole genome shotgun (WGS) entry which is preliminary data.</text>
</comment>
<dbReference type="PANTHER" id="PTHR43213:SF5">
    <property type="entry name" value="BIFUNCTIONAL DTTP_UTP PYROPHOSPHATASE_METHYLTRANSFERASE PROTEIN-RELATED"/>
    <property type="match status" value="1"/>
</dbReference>
<dbReference type="CDD" id="cd00555">
    <property type="entry name" value="Maf"/>
    <property type="match status" value="1"/>
</dbReference>
<dbReference type="GO" id="GO:0005737">
    <property type="term" value="C:cytoplasm"/>
    <property type="evidence" value="ECO:0007669"/>
    <property type="project" value="UniProtKB-SubCell"/>
</dbReference>
<dbReference type="GO" id="GO:0009117">
    <property type="term" value="P:nucleotide metabolic process"/>
    <property type="evidence" value="ECO:0007669"/>
    <property type="project" value="UniProtKB-KW"/>
</dbReference>
<evidence type="ECO:0000313" key="5">
    <source>
        <dbReference type="EMBL" id="PZF77429.1"/>
    </source>
</evidence>
<dbReference type="Proteomes" id="UP000248795">
    <property type="component" value="Unassembled WGS sequence"/>
</dbReference>
<dbReference type="AlphaFoldDB" id="A0A2W2BMG8"/>
<keyword evidence="6" id="KW-1185">Reference proteome</keyword>
<keyword evidence="4" id="KW-0963">Cytoplasm</keyword>
<keyword evidence="2 4" id="KW-0378">Hydrolase</keyword>
<evidence type="ECO:0000256" key="3">
    <source>
        <dbReference type="ARBA" id="ARBA00023080"/>
    </source>
</evidence>
<dbReference type="InterPro" id="IPR003697">
    <property type="entry name" value="Maf-like"/>
</dbReference>
<sequence length="194" mass="21063">MIVLASTSATRQAMLRNAGLEFIATSPGVDEKSLITANPHWRPRETAVRLAEAKAIDVSQRHAHAFVIGADQVLALGDGIYGKPRDRAHCREQLRQLRGRTHALISAVVVAHDGKIMWAHADEALLTMRDYSDAFLESYLDRIGEDCTTSVGGYKIEGPGVQLFDSIAGDHFTILGLPLVPLLAQLRAIGEIAS</sequence>
<comment type="caution">
    <text evidence="4">Lacks conserved residue(s) required for the propagation of feature annotation.</text>
</comment>
<dbReference type="Gene3D" id="3.90.950.10">
    <property type="match status" value="1"/>
</dbReference>
<dbReference type="NCBIfam" id="TIGR00172">
    <property type="entry name" value="maf"/>
    <property type="match status" value="1"/>
</dbReference>
<dbReference type="RefSeq" id="WP_111197870.1">
    <property type="nucleotide sequence ID" value="NZ_QKVK01000003.1"/>
</dbReference>
<dbReference type="PIRSF" id="PIRSF006305">
    <property type="entry name" value="Maf"/>
    <property type="match status" value="1"/>
</dbReference>
<comment type="function">
    <text evidence="4">Nucleoside triphosphate pyrophosphatase. May have a dual role in cell division arrest and in preventing the incorporation of modified nucleotides into cellular nucleic acids.</text>
</comment>
<dbReference type="PANTHER" id="PTHR43213">
    <property type="entry name" value="BIFUNCTIONAL DTTP/UTP PYROPHOSPHATASE/METHYLTRANSFERASE PROTEIN-RELATED"/>
    <property type="match status" value="1"/>
</dbReference>
<dbReference type="Pfam" id="PF02545">
    <property type="entry name" value="Maf"/>
    <property type="match status" value="1"/>
</dbReference>
<gene>
    <name evidence="5" type="primary">maf</name>
    <name evidence="5" type="ORF">DK847_08905</name>
</gene>
<dbReference type="GO" id="GO:0047429">
    <property type="term" value="F:nucleoside triphosphate diphosphatase activity"/>
    <property type="evidence" value="ECO:0007669"/>
    <property type="project" value="UniProtKB-EC"/>
</dbReference>
<evidence type="ECO:0000256" key="4">
    <source>
        <dbReference type="HAMAP-Rule" id="MF_00528"/>
    </source>
</evidence>
<comment type="catalytic activity">
    <reaction evidence="4">
        <text>a ribonucleoside 5'-triphosphate + H2O = a ribonucleoside 5'-phosphate + diphosphate + H(+)</text>
        <dbReference type="Rhea" id="RHEA:23996"/>
        <dbReference type="ChEBI" id="CHEBI:15377"/>
        <dbReference type="ChEBI" id="CHEBI:15378"/>
        <dbReference type="ChEBI" id="CHEBI:33019"/>
        <dbReference type="ChEBI" id="CHEBI:58043"/>
        <dbReference type="ChEBI" id="CHEBI:61557"/>
        <dbReference type="EC" id="3.6.1.9"/>
    </reaction>
</comment>
<comment type="cofactor">
    <cofactor evidence="1 4">
        <name>a divalent metal cation</name>
        <dbReference type="ChEBI" id="CHEBI:60240"/>
    </cofactor>
</comment>
<dbReference type="EC" id="3.6.1.9" evidence="4"/>
<evidence type="ECO:0000313" key="6">
    <source>
        <dbReference type="Proteomes" id="UP000248795"/>
    </source>
</evidence>
<dbReference type="InterPro" id="IPR029001">
    <property type="entry name" value="ITPase-like_fam"/>
</dbReference>
<evidence type="ECO:0000256" key="1">
    <source>
        <dbReference type="ARBA" id="ARBA00001968"/>
    </source>
</evidence>
<dbReference type="SUPFAM" id="SSF52972">
    <property type="entry name" value="ITPase-like"/>
    <property type="match status" value="1"/>
</dbReference>